<evidence type="ECO:0000256" key="1">
    <source>
        <dbReference type="SAM" id="MobiDB-lite"/>
    </source>
</evidence>
<protein>
    <submittedName>
        <fullName evidence="2">Uncharacterized protein</fullName>
    </submittedName>
</protein>
<feature type="region of interest" description="Disordered" evidence="1">
    <location>
        <begin position="34"/>
        <end position="110"/>
    </location>
</feature>
<comment type="caution">
    <text evidence="2">The sequence shown here is derived from an EMBL/GenBank/DDBJ whole genome shotgun (WGS) entry which is preliminary data.</text>
</comment>
<accession>A0A8H4RLG4</accession>
<feature type="compositionally biased region" description="Basic and acidic residues" evidence="1">
    <location>
        <begin position="89"/>
        <end position="103"/>
    </location>
</feature>
<evidence type="ECO:0000313" key="3">
    <source>
        <dbReference type="Proteomes" id="UP000566819"/>
    </source>
</evidence>
<keyword evidence="3" id="KW-1185">Reference proteome</keyword>
<sequence>MTFEQKSFKSFETDSRIYGGEDFLLKDILEDNTRDSDTERLSESPEEAIYSASEGEVIVRGRGLRGEALRTKEHAETDSSDKGEEDLGGDYKADDDGGGRDGKGAYNRGATRRLGLRLGSRYRRRLRESDKAEDAKDK</sequence>
<feature type="compositionally biased region" description="Basic and acidic residues" evidence="1">
    <location>
        <begin position="64"/>
        <end position="82"/>
    </location>
</feature>
<dbReference type="Proteomes" id="UP000566819">
    <property type="component" value="Unassembled WGS sequence"/>
</dbReference>
<gene>
    <name evidence="2" type="ORF">G7Y89_g7138</name>
</gene>
<reference evidence="2 3" key="1">
    <citation type="submission" date="2020-03" db="EMBL/GenBank/DDBJ databases">
        <title>Draft Genome Sequence of Cudoniella acicularis.</title>
        <authorList>
            <person name="Buettner E."/>
            <person name="Kellner H."/>
        </authorList>
    </citation>
    <scope>NUCLEOTIDE SEQUENCE [LARGE SCALE GENOMIC DNA]</scope>
    <source>
        <strain evidence="2 3">DSM 108380</strain>
    </source>
</reference>
<feature type="compositionally biased region" description="Basic and acidic residues" evidence="1">
    <location>
        <begin position="34"/>
        <end position="43"/>
    </location>
</feature>
<proteinExistence type="predicted"/>
<dbReference type="EMBL" id="JAAMPI010000488">
    <property type="protein sequence ID" value="KAF4630996.1"/>
    <property type="molecule type" value="Genomic_DNA"/>
</dbReference>
<evidence type="ECO:0000313" key="2">
    <source>
        <dbReference type="EMBL" id="KAF4630996.1"/>
    </source>
</evidence>
<dbReference type="AlphaFoldDB" id="A0A8H4RLG4"/>
<name>A0A8H4RLG4_9HELO</name>
<organism evidence="2 3">
    <name type="scientific">Cudoniella acicularis</name>
    <dbReference type="NCBI Taxonomy" id="354080"/>
    <lineage>
        <taxon>Eukaryota</taxon>
        <taxon>Fungi</taxon>
        <taxon>Dikarya</taxon>
        <taxon>Ascomycota</taxon>
        <taxon>Pezizomycotina</taxon>
        <taxon>Leotiomycetes</taxon>
        <taxon>Helotiales</taxon>
        <taxon>Tricladiaceae</taxon>
        <taxon>Cudoniella</taxon>
    </lineage>
</organism>